<name>A0A099P6W7_PICKU</name>
<dbReference type="Pfam" id="PF05544">
    <property type="entry name" value="Pro_racemase"/>
    <property type="match status" value="1"/>
</dbReference>
<gene>
    <name evidence="4" type="ORF">C5L36_0A02000</name>
    <name evidence="6" type="ORF">CAS74_001395</name>
    <name evidence="5" type="ORF">JL09_g876</name>
</gene>
<dbReference type="Proteomes" id="UP000195871">
    <property type="component" value="Unassembled WGS sequence"/>
</dbReference>
<dbReference type="PANTHER" id="PTHR33442:SF1">
    <property type="entry name" value="TRANS-3-HYDROXY-L-PROLINE DEHYDRATASE"/>
    <property type="match status" value="1"/>
</dbReference>
<evidence type="ECO:0000256" key="3">
    <source>
        <dbReference type="ARBA" id="ARBA00013105"/>
    </source>
</evidence>
<dbReference type="SFLD" id="SFLDS00028">
    <property type="entry name" value="Proline_Racemase"/>
    <property type="match status" value="1"/>
</dbReference>
<keyword evidence="9" id="KW-1185">Reference proteome</keyword>
<evidence type="ECO:0000256" key="2">
    <source>
        <dbReference type="ARBA" id="ARBA00007529"/>
    </source>
</evidence>
<dbReference type="PIRSF" id="PIRSF029792">
    <property type="entry name" value="Pro_racemase"/>
    <property type="match status" value="1"/>
</dbReference>
<reference evidence="6 8" key="3">
    <citation type="submission" date="2017-05" db="EMBL/GenBank/DDBJ databases">
        <title>The Genome Sequence of Candida krusei Ckrusei653.</title>
        <authorList>
            <person name="Cuomo C."/>
            <person name="Forche A."/>
            <person name="Young S."/>
            <person name="Abouelleil A."/>
            <person name="Cao P."/>
            <person name="Chapman S."/>
            <person name="Cusick C."/>
            <person name="Shea T."/>
            <person name="Nusbaum C."/>
            <person name="Birren B."/>
        </authorList>
    </citation>
    <scope>NUCLEOTIDE SEQUENCE [LARGE SCALE GENOMIC DNA]</scope>
    <source>
        <strain evidence="6 8">Ckrusei653</strain>
    </source>
</reference>
<reference evidence="5" key="2">
    <citation type="submission" date="2014-08" db="EMBL/GenBank/DDBJ databases">
        <title>Exploiting Issatchenkia orientalis SD108 for Succinic Acid Production.</title>
        <authorList>
            <person name="Xiao H."/>
            <person name="Shao Z."/>
            <person name="Jiang Y."/>
            <person name="Dole S."/>
            <person name="Zhao H."/>
        </authorList>
    </citation>
    <scope>NUCLEOTIDE SEQUENCE [LARGE SCALE GENOMIC DNA]</scope>
    <source>
        <strain evidence="5">SD108</strain>
    </source>
</reference>
<dbReference type="GeneID" id="40381305"/>
<dbReference type="InterPro" id="IPR008794">
    <property type="entry name" value="Pro_racemase_fam"/>
</dbReference>
<dbReference type="Proteomes" id="UP000029867">
    <property type="component" value="Unassembled WGS sequence"/>
</dbReference>
<dbReference type="RefSeq" id="XP_029319072.1">
    <property type="nucleotide sequence ID" value="XM_029463212.1"/>
</dbReference>
<dbReference type="OrthoDB" id="6409228at2759"/>
<dbReference type="Gene3D" id="3.10.310.10">
    <property type="entry name" value="Diaminopimelate Epimerase, Chain A, domain 1"/>
    <property type="match status" value="2"/>
</dbReference>
<accession>A0A099P6W7</accession>
<comment type="catalytic activity">
    <reaction evidence="1">
        <text>trans-3-hydroxy-L-proline = 1-pyrroline-2-carboxylate + H2O</text>
        <dbReference type="Rhea" id="RHEA:10320"/>
        <dbReference type="ChEBI" id="CHEBI:15377"/>
        <dbReference type="ChEBI" id="CHEBI:39785"/>
        <dbReference type="ChEBI" id="CHEBI:57938"/>
        <dbReference type="EC" id="4.2.1.77"/>
    </reaction>
</comment>
<dbReference type="KEGG" id="pkz:C5L36_0A02000"/>
<dbReference type="SUPFAM" id="SSF54506">
    <property type="entry name" value="Diaminopimelate epimerase-like"/>
    <property type="match status" value="1"/>
</dbReference>
<dbReference type="EMBL" id="JQFK01000005">
    <property type="protein sequence ID" value="KGK39989.1"/>
    <property type="molecule type" value="Genomic_DNA"/>
</dbReference>
<protein>
    <recommendedName>
        <fullName evidence="3">trans-L-3-hydroxyproline dehydratase</fullName>
        <ecNumber evidence="3">4.2.1.77</ecNumber>
    </recommendedName>
</protein>
<dbReference type="HOGENOM" id="CLU_036729_0_0_1"/>
<dbReference type="eggNOG" id="ENOG502QRPF">
    <property type="taxonomic scope" value="Eukaryota"/>
</dbReference>
<dbReference type="EC" id="4.2.1.77" evidence="3"/>
<dbReference type="AlphaFoldDB" id="A0A099P6W7"/>
<organism evidence="5 7">
    <name type="scientific">Pichia kudriavzevii</name>
    <name type="common">Yeast</name>
    <name type="synonym">Issatchenkia orientalis</name>
    <dbReference type="NCBI Taxonomy" id="4909"/>
    <lineage>
        <taxon>Eukaryota</taxon>
        <taxon>Fungi</taxon>
        <taxon>Dikarya</taxon>
        <taxon>Ascomycota</taxon>
        <taxon>Saccharomycotina</taxon>
        <taxon>Pichiomycetes</taxon>
        <taxon>Pichiales</taxon>
        <taxon>Pichiaceae</taxon>
        <taxon>Pichia</taxon>
    </lineage>
</organism>
<dbReference type="Proteomes" id="UP000249293">
    <property type="component" value="Chromosome 1"/>
</dbReference>
<evidence type="ECO:0000256" key="1">
    <source>
        <dbReference type="ARBA" id="ARBA00001148"/>
    </source>
</evidence>
<dbReference type="GO" id="GO:0050346">
    <property type="term" value="F:trans-L-3-hydroxyproline dehydratase activity"/>
    <property type="evidence" value="ECO:0007669"/>
    <property type="project" value="UniProtKB-EC"/>
</dbReference>
<evidence type="ECO:0000313" key="5">
    <source>
        <dbReference type="EMBL" id="KGK39989.1"/>
    </source>
</evidence>
<dbReference type="EMBL" id="NHMM01000002">
    <property type="protein sequence ID" value="OUT23087.1"/>
    <property type="molecule type" value="Genomic_DNA"/>
</dbReference>
<reference evidence="4 9" key="4">
    <citation type="submission" date="2018-06" db="EMBL/GenBank/DDBJ databases">
        <title>Population genomics shows no distinction between pathogenic Candida krusei and environmental Pichia kudriavzevii: One species, four names.</title>
        <authorList>
            <person name="Douglass A.P."/>
            <person name="Offei B."/>
            <person name="Braun-Galleani S."/>
            <person name="Coughlan A.Y."/>
            <person name="Martos A."/>
            <person name="Ortiz-Merino R.A."/>
            <person name="Byrne K.P."/>
            <person name="Wolfe K.H."/>
        </authorList>
    </citation>
    <scope>NUCLEOTIDE SEQUENCE [LARGE SCALE GENOMIC DNA]</scope>
    <source>
        <strain evidence="4 9">CBS573</strain>
    </source>
</reference>
<dbReference type="VEuPathDB" id="FungiDB:C5L36_0A02000"/>
<dbReference type="EMBL" id="CP028773">
    <property type="protein sequence ID" value="AWU73595.1"/>
    <property type="molecule type" value="Genomic_DNA"/>
</dbReference>
<comment type="similarity">
    <text evidence="2">Belongs to the proline racemase family.</text>
</comment>
<proteinExistence type="inferred from homology"/>
<reference evidence="7" key="1">
    <citation type="journal article" date="2014" name="Microb. Cell Fact.">
        <title>Exploiting Issatchenkia orientalis SD108 for succinic acid production.</title>
        <authorList>
            <person name="Xiao H."/>
            <person name="Shao Z."/>
            <person name="Jiang Y."/>
            <person name="Dole S."/>
            <person name="Zhao H."/>
        </authorList>
    </citation>
    <scope>NUCLEOTIDE SEQUENCE [LARGE SCALE GENOMIC DNA]</scope>
    <source>
        <strain evidence="7">SD108</strain>
    </source>
</reference>
<sequence length="354" mass="39322">MDTIAITTIETHMCGEPFRILTSGLPKRIPGKSLLEKRNYLQNNYDFIRNTLMREPRGHYDMFGGYLLDPVDEKIDADASVIFVNPDGYTDQCGHGIIALVTTLIQQGWVDKSKYTLKPNLMKIVLETTVGAIETHACWNGSKVEYVEFKNTPVYILYKEVQVQTSIGLLTGDIVFNGAFNFFTEVAENILRIESQNAMKLMSLGAEVKKKIQSMKSLDIRSKDFPQIKGLHGVDFINVYNKENISDNVSPNQKSCLVLGVKQIDRSPCGSGTAGRTGLLYLKNRFNGKSWFINESIIGSSLKSRVVETGIKANGGDYDACVVAIQGTANLLGSSNWNIDLNDKIGTYGFIIPH</sequence>
<evidence type="ECO:0000313" key="8">
    <source>
        <dbReference type="Proteomes" id="UP000195871"/>
    </source>
</evidence>
<evidence type="ECO:0000313" key="4">
    <source>
        <dbReference type="EMBL" id="AWU73595.1"/>
    </source>
</evidence>
<evidence type="ECO:0000313" key="7">
    <source>
        <dbReference type="Proteomes" id="UP000029867"/>
    </source>
</evidence>
<dbReference type="STRING" id="4909.A0A099P6W7"/>
<evidence type="ECO:0000313" key="6">
    <source>
        <dbReference type="EMBL" id="OUT23087.1"/>
    </source>
</evidence>
<dbReference type="PANTHER" id="PTHR33442">
    <property type="entry name" value="TRANS-3-HYDROXY-L-PROLINE DEHYDRATASE"/>
    <property type="match status" value="1"/>
</dbReference>
<evidence type="ECO:0000313" key="9">
    <source>
        <dbReference type="Proteomes" id="UP000249293"/>
    </source>
</evidence>